<gene>
    <name evidence="1" type="ORF">PQJ61_10670</name>
</gene>
<reference evidence="1 2" key="1">
    <citation type="submission" date="2022-12" db="EMBL/GenBank/DDBJ databases">
        <title>Metagenome assembled genome from gulf of manar.</title>
        <authorList>
            <person name="Kohli P."/>
            <person name="Pk S."/>
            <person name="Venkata Ramana C."/>
            <person name="Sasikala C."/>
        </authorList>
    </citation>
    <scope>NUCLEOTIDE SEQUENCE [LARGE SCALE GENOMIC DNA]</scope>
    <source>
        <strain evidence="1">JB008</strain>
    </source>
</reference>
<evidence type="ECO:0000313" key="2">
    <source>
        <dbReference type="Proteomes" id="UP001221217"/>
    </source>
</evidence>
<dbReference type="Proteomes" id="UP001221217">
    <property type="component" value="Unassembled WGS sequence"/>
</dbReference>
<evidence type="ECO:0000313" key="1">
    <source>
        <dbReference type="EMBL" id="MDC7227213.1"/>
    </source>
</evidence>
<accession>A0AAJ1IG20</accession>
<name>A0AAJ1IG20_9SPIO</name>
<dbReference type="EMBL" id="JAQQAL010000023">
    <property type="protein sequence ID" value="MDC7227213.1"/>
    <property type="molecule type" value="Genomic_DNA"/>
</dbReference>
<dbReference type="AlphaFoldDB" id="A0AAJ1IG20"/>
<protein>
    <submittedName>
        <fullName evidence="1">Uncharacterized protein</fullName>
    </submittedName>
</protein>
<organism evidence="1 2">
    <name type="scientific">Candidatus Thalassospirochaeta sargassi</name>
    <dbReference type="NCBI Taxonomy" id="3119039"/>
    <lineage>
        <taxon>Bacteria</taxon>
        <taxon>Pseudomonadati</taxon>
        <taxon>Spirochaetota</taxon>
        <taxon>Spirochaetia</taxon>
        <taxon>Spirochaetales</taxon>
        <taxon>Spirochaetaceae</taxon>
        <taxon>Candidatus Thalassospirochaeta</taxon>
    </lineage>
</organism>
<sequence>MTEKEMMKEKLEHSSLLPFIGSSPFRGNPDKYRKFESKKEGIAEYPAVGFTLYG</sequence>
<comment type="caution">
    <text evidence="1">The sequence shown here is derived from an EMBL/GenBank/DDBJ whole genome shotgun (WGS) entry which is preliminary data.</text>
</comment>
<proteinExistence type="predicted"/>